<proteinExistence type="predicted"/>
<name>A0A9P7A7E7_9AGAM</name>
<evidence type="ECO:0000256" key="1">
    <source>
        <dbReference type="SAM" id="MobiDB-lite"/>
    </source>
</evidence>
<dbReference type="Proteomes" id="UP000714275">
    <property type="component" value="Unassembled WGS sequence"/>
</dbReference>
<evidence type="ECO:0000313" key="2">
    <source>
        <dbReference type="EMBL" id="KAG1783773.1"/>
    </source>
</evidence>
<dbReference type="EMBL" id="JABBWD010000001">
    <property type="protein sequence ID" value="KAG1783773.1"/>
    <property type="molecule type" value="Genomic_DNA"/>
</dbReference>
<reference evidence="2" key="1">
    <citation type="journal article" date="2020" name="New Phytol.">
        <title>Comparative genomics reveals dynamic genome evolution in host specialist ectomycorrhizal fungi.</title>
        <authorList>
            <person name="Lofgren L.A."/>
            <person name="Nguyen N.H."/>
            <person name="Vilgalys R."/>
            <person name="Ruytinx J."/>
            <person name="Liao H.L."/>
            <person name="Branco S."/>
            <person name="Kuo A."/>
            <person name="LaButti K."/>
            <person name="Lipzen A."/>
            <person name="Andreopoulos W."/>
            <person name="Pangilinan J."/>
            <person name="Riley R."/>
            <person name="Hundley H."/>
            <person name="Na H."/>
            <person name="Barry K."/>
            <person name="Grigoriev I.V."/>
            <person name="Stajich J.E."/>
            <person name="Kennedy P.G."/>
        </authorList>
    </citation>
    <scope>NUCLEOTIDE SEQUENCE</scope>
    <source>
        <strain evidence="2">DOB743</strain>
    </source>
</reference>
<comment type="caution">
    <text evidence="2">The sequence shown here is derived from an EMBL/GenBank/DDBJ whole genome shotgun (WGS) entry which is preliminary data.</text>
</comment>
<organism evidence="2 3">
    <name type="scientific">Suillus placidus</name>
    <dbReference type="NCBI Taxonomy" id="48579"/>
    <lineage>
        <taxon>Eukaryota</taxon>
        <taxon>Fungi</taxon>
        <taxon>Dikarya</taxon>
        <taxon>Basidiomycota</taxon>
        <taxon>Agaricomycotina</taxon>
        <taxon>Agaricomycetes</taxon>
        <taxon>Agaricomycetidae</taxon>
        <taxon>Boletales</taxon>
        <taxon>Suillineae</taxon>
        <taxon>Suillaceae</taxon>
        <taxon>Suillus</taxon>
    </lineage>
</organism>
<protein>
    <submittedName>
        <fullName evidence="2">Uncharacterized protein</fullName>
    </submittedName>
</protein>
<evidence type="ECO:0000313" key="3">
    <source>
        <dbReference type="Proteomes" id="UP000714275"/>
    </source>
</evidence>
<feature type="region of interest" description="Disordered" evidence="1">
    <location>
        <begin position="139"/>
        <end position="158"/>
    </location>
</feature>
<dbReference type="AlphaFoldDB" id="A0A9P7A7E7"/>
<sequence>MITKNTRYGINRIPCMTPVDIISIGPELEAWVAKQRTSGSGGIKESSCSTSLDPHYPPLTSGGCSTSSPMLADLANIPSQVYIHALHVWQPPQMRPKHADMSFSNLTKNSINTSPPSNSWGRCDNRGCMGDNRFGYEAAEKQRAHESVNERQQKLSAE</sequence>
<keyword evidence="3" id="KW-1185">Reference proteome</keyword>
<accession>A0A9P7A7E7</accession>
<gene>
    <name evidence="2" type="ORF">EV702DRAFT_1040280</name>
</gene>